<dbReference type="PANTHER" id="PTHR17972:SF0">
    <property type="entry name" value="NUCLEOLAR PROTEIN 6"/>
    <property type="match status" value="1"/>
</dbReference>
<comment type="subcellular location">
    <subcellularLocation>
        <location evidence="1">Nucleus</location>
        <location evidence="1">Nucleolus</location>
    </subcellularLocation>
</comment>
<sequence>MVIADSMSRNKKAVRLNEALKLTTNSKEKELAESEDGTISEEDEADDSLTSNDPEEEEGDPTGEDDGGPPSKKLKLSKSDLYKTPTNEEMSQLKETENLFQSSLFRLQITEMLAEVTLKDKKKNAINDFIAKLTAFLMGLKKGAPHEVLTCNSNSGCPEPGKTGENNPGKIQGNCK</sequence>
<keyword evidence="1" id="KW-0694">RNA-binding</keyword>
<feature type="region of interest" description="Disordered" evidence="2">
    <location>
        <begin position="153"/>
        <end position="176"/>
    </location>
</feature>
<gene>
    <name evidence="3" type="ORF">LSH36_147g04040</name>
</gene>
<dbReference type="InterPro" id="IPR005554">
    <property type="entry name" value="NOL6/Upt22"/>
</dbReference>
<proteinExistence type="inferred from homology"/>
<dbReference type="GO" id="GO:0034456">
    <property type="term" value="C:UTP-C complex"/>
    <property type="evidence" value="ECO:0007669"/>
    <property type="project" value="TreeGrafter"/>
</dbReference>
<dbReference type="GO" id="GO:0006409">
    <property type="term" value="P:tRNA export from nucleus"/>
    <property type="evidence" value="ECO:0007669"/>
    <property type="project" value="TreeGrafter"/>
</dbReference>
<evidence type="ECO:0000313" key="3">
    <source>
        <dbReference type="EMBL" id="KAK2159737.1"/>
    </source>
</evidence>
<dbReference type="GO" id="GO:0032040">
    <property type="term" value="C:small-subunit processome"/>
    <property type="evidence" value="ECO:0007669"/>
    <property type="project" value="TreeGrafter"/>
</dbReference>
<reference evidence="3" key="1">
    <citation type="journal article" date="2023" name="Mol. Biol. Evol.">
        <title>Third-Generation Sequencing Reveals the Adaptive Role of the Epigenome in Three Deep-Sea Polychaetes.</title>
        <authorList>
            <person name="Perez M."/>
            <person name="Aroh O."/>
            <person name="Sun Y."/>
            <person name="Lan Y."/>
            <person name="Juniper S.K."/>
            <person name="Young C.R."/>
            <person name="Angers B."/>
            <person name="Qian P.Y."/>
        </authorList>
    </citation>
    <scope>NUCLEOTIDE SEQUENCE</scope>
    <source>
        <strain evidence="3">P08H-3</strain>
    </source>
</reference>
<dbReference type="FunFam" id="1.10.1410.10:FF:000006">
    <property type="entry name" value="Nucleolar protein 6"/>
    <property type="match status" value="1"/>
</dbReference>
<feature type="compositionally biased region" description="Acidic residues" evidence="2">
    <location>
        <begin position="33"/>
        <end position="67"/>
    </location>
</feature>
<organism evidence="3 4">
    <name type="scientific">Paralvinella palmiformis</name>
    <dbReference type="NCBI Taxonomy" id="53620"/>
    <lineage>
        <taxon>Eukaryota</taxon>
        <taxon>Metazoa</taxon>
        <taxon>Spiralia</taxon>
        <taxon>Lophotrochozoa</taxon>
        <taxon>Annelida</taxon>
        <taxon>Polychaeta</taxon>
        <taxon>Sedentaria</taxon>
        <taxon>Canalipalpata</taxon>
        <taxon>Terebellida</taxon>
        <taxon>Terebelliformia</taxon>
        <taxon>Alvinellidae</taxon>
        <taxon>Paralvinella</taxon>
    </lineage>
</organism>
<keyword evidence="4" id="KW-1185">Reference proteome</keyword>
<evidence type="ECO:0000256" key="2">
    <source>
        <dbReference type="SAM" id="MobiDB-lite"/>
    </source>
</evidence>
<evidence type="ECO:0000313" key="4">
    <source>
        <dbReference type="Proteomes" id="UP001208570"/>
    </source>
</evidence>
<comment type="caution">
    <text evidence="3">The sequence shown here is derived from an EMBL/GenBank/DDBJ whole genome shotgun (WGS) entry which is preliminary data.</text>
</comment>
<accession>A0AAD9JV57</accession>
<evidence type="ECO:0000256" key="1">
    <source>
        <dbReference type="RuleBase" id="RU364032"/>
    </source>
</evidence>
<dbReference type="GO" id="GO:0006364">
    <property type="term" value="P:rRNA processing"/>
    <property type="evidence" value="ECO:0007669"/>
    <property type="project" value="TreeGrafter"/>
</dbReference>
<name>A0AAD9JV57_9ANNE</name>
<comment type="similarity">
    <text evidence="1">Belongs to the NRAP family.</text>
</comment>
<dbReference type="AlphaFoldDB" id="A0AAD9JV57"/>
<dbReference type="GO" id="GO:0003723">
    <property type="term" value="F:RNA binding"/>
    <property type="evidence" value="ECO:0007669"/>
    <property type="project" value="UniProtKB-KW"/>
</dbReference>
<feature type="region of interest" description="Disordered" evidence="2">
    <location>
        <begin position="1"/>
        <end position="92"/>
    </location>
</feature>
<dbReference type="EMBL" id="JAODUP010000147">
    <property type="protein sequence ID" value="KAK2159737.1"/>
    <property type="molecule type" value="Genomic_DNA"/>
</dbReference>
<keyword evidence="1" id="KW-0539">Nucleus</keyword>
<dbReference type="PANTHER" id="PTHR17972">
    <property type="entry name" value="NUCLEOLAR RNA-ASSOCIATED PROTEIN"/>
    <property type="match status" value="1"/>
</dbReference>
<protein>
    <recommendedName>
        <fullName evidence="1">Nucleolar protein 6</fullName>
    </recommendedName>
</protein>
<dbReference type="Gene3D" id="1.10.1410.10">
    <property type="match status" value="1"/>
</dbReference>
<dbReference type="GO" id="GO:0032545">
    <property type="term" value="C:CURI complex"/>
    <property type="evidence" value="ECO:0007669"/>
    <property type="project" value="TreeGrafter"/>
</dbReference>
<dbReference type="Proteomes" id="UP001208570">
    <property type="component" value="Unassembled WGS sequence"/>
</dbReference>